<dbReference type="WBParaSite" id="scaffold34026_cov259.g21114">
    <property type="protein sequence ID" value="scaffold34026_cov259.g21114"/>
    <property type="gene ID" value="scaffold34026_cov259.g21114"/>
</dbReference>
<evidence type="ECO:0000313" key="2">
    <source>
        <dbReference type="Proteomes" id="UP000887561"/>
    </source>
</evidence>
<accession>A0A915MB57</accession>
<feature type="coiled-coil region" evidence="1">
    <location>
        <begin position="43"/>
        <end position="70"/>
    </location>
</feature>
<feature type="coiled-coil region" evidence="1">
    <location>
        <begin position="98"/>
        <end position="139"/>
    </location>
</feature>
<keyword evidence="2" id="KW-1185">Reference proteome</keyword>
<evidence type="ECO:0000256" key="1">
    <source>
        <dbReference type="SAM" id="Coils"/>
    </source>
</evidence>
<proteinExistence type="predicted"/>
<sequence length="296" mass="34439">PELSWAIPLTEGKGFEGSDDPTSRSFRHAHILAEEFRLLQERNNESLIKLGNLENNLNKIRAKVKDENKRVIDIVNQLSQFVHRSGQSTSSSQLQYWLDQAESLLNTSRERMAIIEKKYNYAKKNAEEAERLLNEITARKLNTTSYEHLAEKHREYQLLIKEFRNILWDEARTGSLAAKNTSLVAEGELENLQKIIEEIEKYIKLVEEEINNGNLNIFKIEEKIKENEEIGKEIKNKLILKIKNLREEELQNLEGDFVVINELKQTRMPLAEKHALELEKQALKLKGQFSDTQAIF</sequence>
<evidence type="ECO:0000313" key="3">
    <source>
        <dbReference type="WBParaSite" id="scaffold34026_cov259.g21114"/>
    </source>
</evidence>
<organism evidence="2 3">
    <name type="scientific">Meloidogyne javanica</name>
    <name type="common">Root-knot nematode worm</name>
    <dbReference type="NCBI Taxonomy" id="6303"/>
    <lineage>
        <taxon>Eukaryota</taxon>
        <taxon>Metazoa</taxon>
        <taxon>Ecdysozoa</taxon>
        <taxon>Nematoda</taxon>
        <taxon>Chromadorea</taxon>
        <taxon>Rhabditida</taxon>
        <taxon>Tylenchina</taxon>
        <taxon>Tylenchomorpha</taxon>
        <taxon>Tylenchoidea</taxon>
        <taxon>Meloidogynidae</taxon>
        <taxon>Meloidogyninae</taxon>
        <taxon>Meloidogyne</taxon>
        <taxon>Meloidogyne incognita group</taxon>
    </lineage>
</organism>
<dbReference type="AlphaFoldDB" id="A0A915MB57"/>
<protein>
    <submittedName>
        <fullName evidence="3">Uncharacterized protein</fullName>
    </submittedName>
</protein>
<name>A0A915MB57_MELJA</name>
<keyword evidence="1" id="KW-0175">Coiled coil</keyword>
<reference evidence="3" key="1">
    <citation type="submission" date="2022-11" db="UniProtKB">
        <authorList>
            <consortium name="WormBaseParasite"/>
        </authorList>
    </citation>
    <scope>IDENTIFICATION</scope>
</reference>
<dbReference type="Proteomes" id="UP000887561">
    <property type="component" value="Unplaced"/>
</dbReference>